<accession>A0A6J4E771</accession>
<name>A0A6J4E771_9PSED</name>
<comment type="similarity">
    <text evidence="1 10">Belongs to the outer membrane factor (OMF) (TC 1.B.17) family.</text>
</comment>
<evidence type="ECO:0000256" key="2">
    <source>
        <dbReference type="ARBA" id="ARBA00022452"/>
    </source>
</evidence>
<dbReference type="EMBL" id="AP023189">
    <property type="protein sequence ID" value="BCG24351.1"/>
    <property type="molecule type" value="Genomic_DNA"/>
</dbReference>
<protein>
    <recommendedName>
        <fullName evidence="17">RND transporter</fullName>
    </recommendedName>
</protein>
<dbReference type="AlphaFoldDB" id="A0A6J4E771"/>
<dbReference type="KEGG" id="ptw:TUM18999_25420"/>
<evidence type="ECO:0000256" key="5">
    <source>
        <dbReference type="ARBA" id="ARBA00023136"/>
    </source>
</evidence>
<evidence type="ECO:0008006" key="17">
    <source>
        <dbReference type="Google" id="ProtNLM"/>
    </source>
</evidence>
<keyword evidence="11" id="KW-0175">Coiled coil</keyword>
<keyword evidence="5 10" id="KW-0472">Membrane</keyword>
<keyword evidence="4" id="KW-0732">Signal</keyword>
<dbReference type="Gene3D" id="1.20.1600.10">
    <property type="entry name" value="Outer membrane efflux proteins (OEP)"/>
    <property type="match status" value="1"/>
</dbReference>
<comment type="subcellular location">
    <subcellularLocation>
        <location evidence="10">Cell outer membrane</location>
        <topology evidence="10">Lipid-anchor</topology>
    </subcellularLocation>
</comment>
<dbReference type="Pfam" id="PF02321">
    <property type="entry name" value="OEP"/>
    <property type="match status" value="2"/>
</dbReference>
<evidence type="ECO:0000313" key="14">
    <source>
        <dbReference type="EMBL" id="GJN52291.1"/>
    </source>
</evidence>
<keyword evidence="2 10" id="KW-1134">Transmembrane beta strand</keyword>
<keyword evidence="8 10" id="KW-0449">Lipoprotein</keyword>
<evidence type="ECO:0000313" key="15">
    <source>
        <dbReference type="Proteomes" id="UP000509383"/>
    </source>
</evidence>
<sequence>MPRNRRPGLTRASLFAVFPLLCSCIDSSGLAPTSRPLDAHELTPGAAIAAARAEAGWPAGQWWRAFGDSQLDRWMDRALAGSPSLAMAAARVRQAQARAGVVEADEAPQLGLDASLQRKRWPDDAFYGPGDLARSSSWNNTSQLGFSYPLDIWGRERSRGESALDQARAMASEARLAALELQGNLVRSYIGLALHHAELDIAEAELARQEQLLALVRQRRRDGIGTGLEETRAGMGLPEAHRQIDLLHEAIELDRNQVAALAGVGPGEGEALQRPALSPLLDLGLPPRLPLELLGHRPDLVAARWRVAAEARGIEAAKADFYPNVDLLGGLGSSAVQGGVLDFLRYDKLTWGLGPALSLPIYDGGLRRGRLAEAGAGYDLAVQGYNQALVQAIKGVADALVRLKSLREQQRLAAESVDQAQHALDLAQLARQRGLTDQRAVLEAQPALLQAQRQQQRVRAARLVAQADLLLQLGGGVLPGASGPQPRELEPGEPTLRLTHP</sequence>
<dbReference type="Proteomes" id="UP000509383">
    <property type="component" value="Chromosome"/>
</dbReference>
<proteinExistence type="inferred from homology"/>
<evidence type="ECO:0000256" key="10">
    <source>
        <dbReference type="RuleBase" id="RU362097"/>
    </source>
</evidence>
<evidence type="ECO:0000256" key="11">
    <source>
        <dbReference type="SAM" id="Coils"/>
    </source>
</evidence>
<dbReference type="InterPro" id="IPR010131">
    <property type="entry name" value="MdtP/NodT-like"/>
</dbReference>
<evidence type="ECO:0000256" key="9">
    <source>
        <dbReference type="ARBA" id="ARBA00037313"/>
    </source>
</evidence>
<dbReference type="SUPFAM" id="SSF56954">
    <property type="entry name" value="Outer membrane efflux proteins (OEP)"/>
    <property type="match status" value="1"/>
</dbReference>
<organism evidence="13 15">
    <name type="scientific">Pseudomonas tohonis</name>
    <dbReference type="NCBI Taxonomy" id="2725477"/>
    <lineage>
        <taxon>Bacteria</taxon>
        <taxon>Pseudomonadati</taxon>
        <taxon>Pseudomonadota</taxon>
        <taxon>Gammaproteobacteria</taxon>
        <taxon>Pseudomonadales</taxon>
        <taxon>Pseudomonadaceae</taxon>
        <taxon>Pseudomonas</taxon>
    </lineage>
</organism>
<gene>
    <name evidence="13" type="ORF">TUM18999_25420</name>
    <name evidence="14" type="ORF">TUM20286_20430</name>
</gene>
<evidence type="ECO:0000256" key="3">
    <source>
        <dbReference type="ARBA" id="ARBA00022692"/>
    </source>
</evidence>
<feature type="coiled-coil region" evidence="11">
    <location>
        <begin position="192"/>
        <end position="219"/>
    </location>
</feature>
<evidence type="ECO:0000256" key="4">
    <source>
        <dbReference type="ARBA" id="ARBA00022729"/>
    </source>
</evidence>
<keyword evidence="3 10" id="KW-0812">Transmembrane</keyword>
<dbReference type="PANTHER" id="PTHR30203:SF20">
    <property type="entry name" value="MULTIDRUG RESISTANCE OUTER MEMBRANE PROTEIN MDTP-RELATED"/>
    <property type="match status" value="1"/>
</dbReference>
<evidence type="ECO:0000313" key="16">
    <source>
        <dbReference type="Proteomes" id="UP001054892"/>
    </source>
</evidence>
<dbReference type="Gene3D" id="2.20.200.10">
    <property type="entry name" value="Outer membrane efflux proteins (OEP)"/>
    <property type="match status" value="1"/>
</dbReference>
<evidence type="ECO:0000256" key="6">
    <source>
        <dbReference type="ARBA" id="ARBA00023139"/>
    </source>
</evidence>
<dbReference type="PROSITE" id="PS51257">
    <property type="entry name" value="PROKAR_LIPOPROTEIN"/>
    <property type="match status" value="1"/>
</dbReference>
<comment type="function">
    <text evidence="9">Could be involved in resistance to puromycin, acriflavine and tetraphenylarsonium chloride.</text>
</comment>
<reference evidence="13 15" key="1">
    <citation type="submission" date="2020-05" db="EMBL/GenBank/DDBJ databases">
        <title>Characterization of novel class B3 metallo-beta-lactamase from novel Pseudomonas species.</title>
        <authorList>
            <person name="Yamada K."/>
            <person name="Aoki K."/>
            <person name="Ishii Y."/>
        </authorList>
    </citation>
    <scope>NUCLEOTIDE SEQUENCE [LARGE SCALE GENOMIC DNA]</scope>
    <source>
        <strain evidence="13 15">TUM18999</strain>
        <strain evidence="14 16">TUM20286</strain>
    </source>
</reference>
<feature type="region of interest" description="Disordered" evidence="12">
    <location>
        <begin position="478"/>
        <end position="501"/>
    </location>
</feature>
<keyword evidence="6 10" id="KW-0564">Palmitate</keyword>
<evidence type="ECO:0000256" key="12">
    <source>
        <dbReference type="SAM" id="MobiDB-lite"/>
    </source>
</evidence>
<keyword evidence="7" id="KW-0998">Cell outer membrane</keyword>
<dbReference type="PANTHER" id="PTHR30203">
    <property type="entry name" value="OUTER MEMBRANE CATION EFFLUX PROTEIN"/>
    <property type="match status" value="1"/>
</dbReference>
<dbReference type="NCBIfam" id="TIGR01845">
    <property type="entry name" value="outer_NodT"/>
    <property type="match status" value="1"/>
</dbReference>
<dbReference type="InterPro" id="IPR003423">
    <property type="entry name" value="OMP_efflux"/>
</dbReference>
<dbReference type="Proteomes" id="UP001054892">
    <property type="component" value="Unassembled WGS sequence"/>
</dbReference>
<dbReference type="RefSeq" id="WP_173174414.1">
    <property type="nucleotide sequence ID" value="NZ_AP023189.1"/>
</dbReference>
<dbReference type="GO" id="GO:0015562">
    <property type="term" value="F:efflux transmembrane transporter activity"/>
    <property type="evidence" value="ECO:0007669"/>
    <property type="project" value="InterPro"/>
</dbReference>
<dbReference type="GO" id="GO:0009279">
    <property type="term" value="C:cell outer membrane"/>
    <property type="evidence" value="ECO:0007669"/>
    <property type="project" value="UniProtKB-SubCell"/>
</dbReference>
<evidence type="ECO:0000256" key="7">
    <source>
        <dbReference type="ARBA" id="ARBA00023237"/>
    </source>
</evidence>
<dbReference type="EMBL" id="BQKM01000003">
    <property type="protein sequence ID" value="GJN52291.1"/>
    <property type="molecule type" value="Genomic_DNA"/>
</dbReference>
<evidence type="ECO:0000313" key="13">
    <source>
        <dbReference type="EMBL" id="BCG24351.1"/>
    </source>
</evidence>
<evidence type="ECO:0000256" key="8">
    <source>
        <dbReference type="ARBA" id="ARBA00023288"/>
    </source>
</evidence>
<keyword evidence="16" id="KW-1185">Reference proteome</keyword>
<evidence type="ECO:0000256" key="1">
    <source>
        <dbReference type="ARBA" id="ARBA00007613"/>
    </source>
</evidence>